<evidence type="ECO:0000313" key="3">
    <source>
        <dbReference type="EMBL" id="MBE7939388.1"/>
    </source>
</evidence>
<evidence type="ECO:0000313" key="4">
    <source>
        <dbReference type="Proteomes" id="UP000715965"/>
    </source>
</evidence>
<organism evidence="3 4">
    <name type="scientific">Ramlibacter aquaticus</name>
    <dbReference type="NCBI Taxonomy" id="2780094"/>
    <lineage>
        <taxon>Bacteria</taxon>
        <taxon>Pseudomonadati</taxon>
        <taxon>Pseudomonadota</taxon>
        <taxon>Betaproteobacteria</taxon>
        <taxon>Burkholderiales</taxon>
        <taxon>Comamonadaceae</taxon>
        <taxon>Ramlibacter</taxon>
    </lineage>
</organism>
<keyword evidence="4" id="KW-1185">Reference proteome</keyword>
<reference evidence="3 4" key="1">
    <citation type="submission" date="2020-10" db="EMBL/GenBank/DDBJ databases">
        <title>Draft genome of Ramlibacter aquaticus LMG 30558.</title>
        <authorList>
            <person name="Props R."/>
        </authorList>
    </citation>
    <scope>NUCLEOTIDE SEQUENCE [LARGE SCALE GENOMIC DNA]</scope>
    <source>
        <strain evidence="3 4">LMG 30558</strain>
    </source>
</reference>
<dbReference type="InterPro" id="IPR005545">
    <property type="entry name" value="YCII"/>
</dbReference>
<dbReference type="Proteomes" id="UP000715965">
    <property type="component" value="Unassembled WGS sequence"/>
</dbReference>
<comment type="similarity">
    <text evidence="1">Belongs to the YciI family.</text>
</comment>
<name>A0ABR9SAL2_9BURK</name>
<dbReference type="PANTHER" id="PTHR33606:SF3">
    <property type="entry name" value="PROTEIN YCII"/>
    <property type="match status" value="1"/>
</dbReference>
<proteinExistence type="inferred from homology"/>
<accession>A0ABR9SAL2</accession>
<dbReference type="Pfam" id="PF03795">
    <property type="entry name" value="YCII"/>
    <property type="match status" value="1"/>
</dbReference>
<gene>
    <name evidence="3" type="ORF">IM725_02240</name>
</gene>
<sequence>MLFAVRFHDRPDRLPVRHAYLPAHVAWLDAHQDQVLVGGSLRDPGDDRPVGGLWIVEAESEQAVRALFATDPFWVQGLRERVEVLRWQKAFPDRQAIV</sequence>
<dbReference type="SUPFAM" id="SSF54909">
    <property type="entry name" value="Dimeric alpha+beta barrel"/>
    <property type="match status" value="1"/>
</dbReference>
<dbReference type="RefSeq" id="WP_193778941.1">
    <property type="nucleotide sequence ID" value="NZ_JADDOJ010000005.1"/>
</dbReference>
<dbReference type="Gene3D" id="3.30.70.1060">
    <property type="entry name" value="Dimeric alpha+beta barrel"/>
    <property type="match status" value="1"/>
</dbReference>
<comment type="caution">
    <text evidence="3">The sequence shown here is derived from an EMBL/GenBank/DDBJ whole genome shotgun (WGS) entry which is preliminary data.</text>
</comment>
<dbReference type="PANTHER" id="PTHR33606">
    <property type="entry name" value="PROTEIN YCII"/>
    <property type="match status" value="1"/>
</dbReference>
<feature type="domain" description="YCII-related" evidence="2">
    <location>
        <begin position="1"/>
        <end position="88"/>
    </location>
</feature>
<protein>
    <recommendedName>
        <fullName evidence="2">YCII-related domain-containing protein</fullName>
    </recommendedName>
</protein>
<evidence type="ECO:0000256" key="1">
    <source>
        <dbReference type="ARBA" id="ARBA00007689"/>
    </source>
</evidence>
<dbReference type="InterPro" id="IPR051807">
    <property type="entry name" value="Sec-metab_biosynth-assoc"/>
</dbReference>
<dbReference type="InterPro" id="IPR011008">
    <property type="entry name" value="Dimeric_a/b-barrel"/>
</dbReference>
<dbReference type="EMBL" id="JADDOJ010000005">
    <property type="protein sequence ID" value="MBE7939388.1"/>
    <property type="molecule type" value="Genomic_DNA"/>
</dbReference>
<evidence type="ECO:0000259" key="2">
    <source>
        <dbReference type="Pfam" id="PF03795"/>
    </source>
</evidence>